<dbReference type="InParanoid" id="M1DHE2"/>
<protein>
    <recommendedName>
        <fullName evidence="2">Putative plant transposon protein domain-containing protein</fullName>
    </recommendedName>
</protein>
<reference evidence="4" key="1">
    <citation type="journal article" date="2011" name="Nature">
        <title>Genome sequence and analysis of the tuber crop potato.</title>
        <authorList>
            <consortium name="The Potato Genome Sequencing Consortium"/>
        </authorList>
    </citation>
    <scope>NUCLEOTIDE SEQUENCE [LARGE SCALE GENOMIC DNA]</scope>
    <source>
        <strain evidence="4">cv. DM1-3 516 R44</strain>
    </source>
</reference>
<feature type="domain" description="Putative plant transposon protein" evidence="2">
    <location>
        <begin position="55"/>
        <end position="203"/>
    </location>
</feature>
<dbReference type="eggNOG" id="ENOG502R82Y">
    <property type="taxonomic scope" value="Eukaryota"/>
</dbReference>
<dbReference type="Gramene" id="PGSC0003DMT400089079">
    <property type="protein sequence ID" value="PGSC0003DMT400089079"/>
    <property type="gene ID" value="PGSC0003DMG400038650"/>
</dbReference>
<name>M1DHE2_SOLTU</name>
<reference evidence="3" key="2">
    <citation type="submission" date="2015-06" db="UniProtKB">
        <authorList>
            <consortium name="EnsemblPlants"/>
        </authorList>
    </citation>
    <scope>IDENTIFICATION</scope>
    <source>
        <strain evidence="3">DM1-3 516 R44</strain>
    </source>
</reference>
<feature type="region of interest" description="Disordered" evidence="1">
    <location>
        <begin position="223"/>
        <end position="257"/>
    </location>
</feature>
<proteinExistence type="predicted"/>
<keyword evidence="4" id="KW-1185">Reference proteome</keyword>
<evidence type="ECO:0000313" key="4">
    <source>
        <dbReference type="Proteomes" id="UP000011115"/>
    </source>
</evidence>
<evidence type="ECO:0000256" key="1">
    <source>
        <dbReference type="SAM" id="MobiDB-lite"/>
    </source>
</evidence>
<organism evidence="3 4">
    <name type="scientific">Solanum tuberosum</name>
    <name type="common">Potato</name>
    <dbReference type="NCBI Taxonomy" id="4113"/>
    <lineage>
        <taxon>Eukaryota</taxon>
        <taxon>Viridiplantae</taxon>
        <taxon>Streptophyta</taxon>
        <taxon>Embryophyta</taxon>
        <taxon>Tracheophyta</taxon>
        <taxon>Spermatophyta</taxon>
        <taxon>Magnoliopsida</taxon>
        <taxon>eudicotyledons</taxon>
        <taxon>Gunneridae</taxon>
        <taxon>Pentapetalae</taxon>
        <taxon>asterids</taxon>
        <taxon>lamiids</taxon>
        <taxon>Solanales</taxon>
        <taxon>Solanaceae</taxon>
        <taxon>Solanoideae</taxon>
        <taxon>Solaneae</taxon>
        <taxon>Solanum</taxon>
    </lineage>
</organism>
<dbReference type="Pfam" id="PF20167">
    <property type="entry name" value="Transposase_32"/>
    <property type="match status" value="1"/>
</dbReference>
<dbReference type="Proteomes" id="UP000011115">
    <property type="component" value="Unassembled WGS sequence"/>
</dbReference>
<dbReference type="EnsemblPlants" id="PGSC0003DMT400089079">
    <property type="protein sequence ID" value="PGSC0003DMT400089079"/>
    <property type="gene ID" value="PGSC0003DMG400038650"/>
</dbReference>
<dbReference type="HOGENOM" id="CLU_055921_0_1_1"/>
<evidence type="ECO:0000259" key="2">
    <source>
        <dbReference type="Pfam" id="PF20167"/>
    </source>
</evidence>
<sequence>MAGLNEENLPCILFPDAMSREMHHDNRNTGFCCERCFVLLKLEENAPAFSARLIEYGWAQLTVPPPNARSTWVWEFYAILPTVRWDDSQPVIRIRGVEIPLNATAINEALEVSEVSNVEYEAKLREIDLEWLRDTLVEPANRDRVYWATSEGITSTDWSPDAKRWLHLVTNRICLSGNRTDVTFPRALVVACAIQGIELNVGGADHVRVEDVLLGAGTTSKSKMRRMGRASSSKAVVDSDEEAPLSGARVKEDLAAV</sequence>
<dbReference type="InterPro" id="IPR046796">
    <property type="entry name" value="Transposase_32_dom"/>
</dbReference>
<evidence type="ECO:0000313" key="3">
    <source>
        <dbReference type="EnsemblPlants" id="PGSC0003DMT400089079"/>
    </source>
</evidence>
<dbReference type="AlphaFoldDB" id="M1DHE2"/>
<accession>M1DHE2</accession>
<dbReference type="PaxDb" id="4113-PGSC0003DMT400089079"/>